<dbReference type="PANTHER" id="PTHR45913:SF19">
    <property type="entry name" value="LOW QUALITY PROTEIN: ZINC FINGER BED DOMAIN-CONTAINING PROTEIN 5-LIKE"/>
    <property type="match status" value="1"/>
</dbReference>
<reference evidence="1" key="3">
    <citation type="submission" date="2025-09" db="UniProtKB">
        <authorList>
            <consortium name="Ensembl"/>
        </authorList>
    </citation>
    <scope>IDENTIFICATION</scope>
</reference>
<organism evidence="1 2">
    <name type="scientific">Chrysemys picta bellii</name>
    <name type="common">Western painted turtle</name>
    <name type="synonym">Emys bellii</name>
    <dbReference type="NCBI Taxonomy" id="8478"/>
    <lineage>
        <taxon>Eukaryota</taxon>
        <taxon>Metazoa</taxon>
        <taxon>Chordata</taxon>
        <taxon>Craniata</taxon>
        <taxon>Vertebrata</taxon>
        <taxon>Euteleostomi</taxon>
        <taxon>Archelosauria</taxon>
        <taxon>Testudinata</taxon>
        <taxon>Testudines</taxon>
        <taxon>Cryptodira</taxon>
        <taxon>Durocryptodira</taxon>
        <taxon>Testudinoidea</taxon>
        <taxon>Emydidae</taxon>
        <taxon>Chrysemys</taxon>
    </lineage>
</organism>
<dbReference type="Ensembl" id="ENSCPBT00000023991.1">
    <property type="protein sequence ID" value="ENSCPBP00000020385.1"/>
    <property type="gene ID" value="ENSCPBG00000014660.1"/>
</dbReference>
<evidence type="ECO:0008006" key="3">
    <source>
        <dbReference type="Google" id="ProtNLM"/>
    </source>
</evidence>
<name>A0A8C3HM34_CHRPI</name>
<proteinExistence type="predicted"/>
<sequence>MSTPFGHVSVSDIVPLPLEAARTAVVCTHHSLYAMLNITYSLNTFKPVGLYRVKNFETKSKLFWYSNCGQINEQNIVILQSEDEQSQSFVAEKTVSTSELSKVKEFPPKYIKKQDEAGQTSSLAPAKLRRHLETKHAEYKDKDIRFFKRKRDSLGNCKLSMIKIAKTDNKSATEASYQVSYRIALAGEAHTIGETLIKPCAKDIVMCMLSEQSGKKIDTVQLSNNTVARRIKDLADDIEKELVCRLKICRKYSLQLDESTDVSGLAVLLIFVRYKFNNIIEEDLLLCESLQNTTTGEEIFINNFITKHEISWGKCIDVCADGARAMIGKMKGAVTRIISVAPESTKSHCALHRPALAVKKIPVYLKIVLDEAVQIINFVKSQPLQSRLFKMLCEEMGSQHKATEVRWLSRGKVLVRLFEMKINDCLTNSLWLMRLPYLADIFAKSNEINLSLQGKNVTIFTTMDKNLSLKKKLEFWASSVEQNNFDYFPTVHEFLTEINSTVHEEVSSTILQHLGDLQVSLLEYFPTTTDDNAWVRNPFVITAKSVGFTAHNYESLIDLISDSDLKQKFKDLPLNNFWKSLIEEYPNVTKRAVQVLLPFATTYL</sequence>
<reference evidence="1" key="1">
    <citation type="journal article" date="2015" name="Genome Biol. Evol.">
        <title>Physical Mapping and Refinement of the Painted Turtle Genome (Chrysemys picta) Inform Amniote Genome Evolution and Challenge Turtle-Bird Chromosomal Conservation.</title>
        <authorList>
            <person name="Badenhorst D."/>
            <person name="Hillier L.W."/>
            <person name="Literman R."/>
            <person name="Montiel E.E."/>
            <person name="Radhakrishnan S."/>
            <person name="Shen Y."/>
            <person name="Minx P."/>
            <person name="Janes D.E."/>
            <person name="Warren W.C."/>
            <person name="Edwards S.V."/>
            <person name="Valenzuela N."/>
        </authorList>
    </citation>
    <scope>NUCLEOTIDE SEQUENCE [LARGE SCALE GENOMIC DNA]</scope>
</reference>
<dbReference type="OMA" id="NCGQINE"/>
<dbReference type="Proteomes" id="UP000694380">
    <property type="component" value="Chromosome 8"/>
</dbReference>
<evidence type="ECO:0000313" key="2">
    <source>
        <dbReference type="Proteomes" id="UP000694380"/>
    </source>
</evidence>
<dbReference type="AlphaFoldDB" id="A0A8C3HM34"/>
<reference evidence="1" key="2">
    <citation type="submission" date="2025-08" db="UniProtKB">
        <authorList>
            <consortium name="Ensembl"/>
        </authorList>
    </citation>
    <scope>IDENTIFICATION</scope>
</reference>
<accession>A0A8C3HM34</accession>
<dbReference type="PANTHER" id="PTHR45913">
    <property type="entry name" value="EPM2A-INTERACTING PROTEIN 1"/>
    <property type="match status" value="1"/>
</dbReference>
<keyword evidence="2" id="KW-1185">Reference proteome</keyword>
<protein>
    <recommendedName>
        <fullName evidence="3">Zinc finger BED domain-containing protein 5</fullName>
    </recommendedName>
</protein>
<dbReference type="GeneTree" id="ENSGT00940000162521"/>
<evidence type="ECO:0000313" key="1">
    <source>
        <dbReference type="Ensembl" id="ENSCPBP00000020385.1"/>
    </source>
</evidence>